<dbReference type="Proteomes" id="UP000019804">
    <property type="component" value="Unassembled WGS sequence"/>
</dbReference>
<sequence>MAQTNDTIPILIVGGGPSGLTMGYMLSQLGVPSLIIERYATRLDVPKAHALSPRSLELCRQFGLDVNYIRNLGTSREDGYWVNFITNLSGKLVGRLPYERMDRGVLDATPAMIHNVTQPMYEDYVAERVGESDLVETRKNHSFVGLQDYGDYVLTTVEDRGAQKKYTIKSNYVIACDGAKSPVRQFLGIESEGEDSYESMMTIHINADLRPVVKDRVGMLHWVMDPEVSGFVIGYDLSGNQVLICNFDAERHPVELWKEDTCRRIVNAAIGTEIPYDVISYRPWLISRKVANQYRKGRVFLAGDAAHSFPPTGGLGLNSGLGDVHNLVYKLAAVYSGFAADSLLDSYEYDRRQVAVVNSQQSLKNGKQIFGLLKALGTTDLDASKARENLYRNIEEPETMKIDEGIEGQREHFDNLGLHIGYIYRDREIPKNASVYEPSCTPGARLPHAWIKPLSPGIINLPAINSSYVAELSSEEVQAKQFSTLDLCPFDTFTLIADESSAPHWEKHVQHLQLSRLLSSSLKIQVVVEGRDFVIQPGVNGEKWIELMGLRKGQATLIRPDQHIMACFDLEEGVSHIFQALSEYFDWDRLKQ</sequence>
<protein>
    <submittedName>
        <fullName evidence="5">3-propionate hydroxylase</fullName>
    </submittedName>
</protein>
<evidence type="ECO:0000313" key="5">
    <source>
        <dbReference type="EMBL" id="EYE93918.1"/>
    </source>
</evidence>
<evidence type="ECO:0000256" key="3">
    <source>
        <dbReference type="ARBA" id="ARBA00023002"/>
    </source>
</evidence>
<dbReference type="GO" id="GO:0016709">
    <property type="term" value="F:oxidoreductase activity, acting on paired donors, with incorporation or reduction of molecular oxygen, NAD(P)H as one donor, and incorporation of one atom of oxygen"/>
    <property type="evidence" value="ECO:0007669"/>
    <property type="project" value="UniProtKB-ARBA"/>
</dbReference>
<proteinExistence type="predicted"/>
<dbReference type="GO" id="GO:0006744">
    <property type="term" value="P:ubiquinone biosynthetic process"/>
    <property type="evidence" value="ECO:0007669"/>
    <property type="project" value="TreeGrafter"/>
</dbReference>
<reference evidence="6" key="1">
    <citation type="journal article" date="2014" name="Nat. Commun.">
        <title>Genomic adaptations of the halophilic Dead Sea filamentous fungus Eurotium rubrum.</title>
        <authorList>
            <person name="Kis-Papo T."/>
            <person name="Weig A.R."/>
            <person name="Riley R."/>
            <person name="Persoh D."/>
            <person name="Salamov A."/>
            <person name="Sun H."/>
            <person name="Lipzen A."/>
            <person name="Wasser S.P."/>
            <person name="Rambold G."/>
            <person name="Grigoriev I.V."/>
            <person name="Nevo E."/>
        </authorList>
    </citation>
    <scope>NUCLEOTIDE SEQUENCE [LARGE SCALE GENOMIC DNA]</scope>
    <source>
        <strain evidence="6">CBS 135680</strain>
    </source>
</reference>
<dbReference type="Pfam" id="PF01494">
    <property type="entry name" value="FAD_binding_3"/>
    <property type="match status" value="1"/>
</dbReference>
<organism evidence="5 6">
    <name type="scientific">Aspergillus ruber (strain CBS 135680)</name>
    <dbReference type="NCBI Taxonomy" id="1388766"/>
    <lineage>
        <taxon>Eukaryota</taxon>
        <taxon>Fungi</taxon>
        <taxon>Dikarya</taxon>
        <taxon>Ascomycota</taxon>
        <taxon>Pezizomycotina</taxon>
        <taxon>Eurotiomycetes</taxon>
        <taxon>Eurotiomycetidae</taxon>
        <taxon>Eurotiales</taxon>
        <taxon>Aspergillaceae</taxon>
        <taxon>Aspergillus</taxon>
        <taxon>Aspergillus subgen. Aspergillus</taxon>
    </lineage>
</organism>
<dbReference type="InterPro" id="IPR050641">
    <property type="entry name" value="RIFMO-like"/>
</dbReference>
<evidence type="ECO:0000259" key="4">
    <source>
        <dbReference type="Pfam" id="PF01494"/>
    </source>
</evidence>
<dbReference type="InterPro" id="IPR036188">
    <property type="entry name" value="FAD/NAD-bd_sf"/>
</dbReference>
<gene>
    <name evidence="5" type="ORF">EURHEDRAFT_459377</name>
</gene>
<keyword evidence="1" id="KW-0285">Flavoprotein</keyword>
<dbReference type="RefSeq" id="XP_040637606.1">
    <property type="nucleotide sequence ID" value="XM_040784577.1"/>
</dbReference>
<dbReference type="GO" id="GO:0005739">
    <property type="term" value="C:mitochondrion"/>
    <property type="evidence" value="ECO:0007669"/>
    <property type="project" value="TreeGrafter"/>
</dbReference>
<keyword evidence="6" id="KW-1185">Reference proteome</keyword>
<evidence type="ECO:0000313" key="6">
    <source>
        <dbReference type="Proteomes" id="UP000019804"/>
    </source>
</evidence>
<keyword evidence="2" id="KW-0274">FAD</keyword>
<dbReference type="HOGENOM" id="CLU_009665_14_3_1"/>
<dbReference type="Gene3D" id="3.50.50.60">
    <property type="entry name" value="FAD/NAD(P)-binding domain"/>
    <property type="match status" value="1"/>
</dbReference>
<dbReference type="Gene3D" id="3.40.30.120">
    <property type="match status" value="1"/>
</dbReference>
<dbReference type="InterPro" id="IPR002938">
    <property type="entry name" value="FAD-bd"/>
</dbReference>
<evidence type="ECO:0000256" key="2">
    <source>
        <dbReference type="ARBA" id="ARBA00022827"/>
    </source>
</evidence>
<dbReference type="PRINTS" id="PR00420">
    <property type="entry name" value="RNGMNOXGNASE"/>
</dbReference>
<dbReference type="PANTHER" id="PTHR43004">
    <property type="entry name" value="TRK SYSTEM POTASSIUM UPTAKE PROTEIN"/>
    <property type="match status" value="1"/>
</dbReference>
<dbReference type="AlphaFoldDB" id="A0A017SA34"/>
<dbReference type="OrthoDB" id="2690153at2759"/>
<dbReference type="EMBL" id="KK088429">
    <property type="protein sequence ID" value="EYE93918.1"/>
    <property type="molecule type" value="Genomic_DNA"/>
</dbReference>
<accession>A0A017SA34</accession>
<keyword evidence="3" id="KW-0560">Oxidoreductase</keyword>
<dbReference type="STRING" id="1388766.A0A017SA34"/>
<dbReference type="GeneID" id="63699701"/>
<dbReference type="PANTHER" id="PTHR43004:SF6">
    <property type="entry name" value="FAD_NAD(P)-BINDING OXIDOREDUCTASE FAMILY PROTEIN"/>
    <property type="match status" value="1"/>
</dbReference>
<dbReference type="Gene3D" id="3.30.9.10">
    <property type="entry name" value="D-Amino Acid Oxidase, subunit A, domain 2"/>
    <property type="match status" value="1"/>
</dbReference>
<dbReference type="GO" id="GO:0071949">
    <property type="term" value="F:FAD binding"/>
    <property type="evidence" value="ECO:0007669"/>
    <property type="project" value="InterPro"/>
</dbReference>
<evidence type="ECO:0000256" key="1">
    <source>
        <dbReference type="ARBA" id="ARBA00022630"/>
    </source>
</evidence>
<name>A0A017SA34_ASPRC</name>
<feature type="domain" description="FAD-binding" evidence="4">
    <location>
        <begin position="9"/>
        <end position="356"/>
    </location>
</feature>
<dbReference type="SUPFAM" id="SSF51905">
    <property type="entry name" value="FAD/NAD(P)-binding domain"/>
    <property type="match status" value="1"/>
</dbReference>